<keyword evidence="2" id="KW-1133">Transmembrane helix</keyword>
<evidence type="ECO:0000313" key="4">
    <source>
        <dbReference type="EMBL" id="TYC50730.1"/>
    </source>
</evidence>
<dbReference type="Pfam" id="PF01464">
    <property type="entry name" value="SLT"/>
    <property type="match status" value="1"/>
</dbReference>
<keyword evidence="5" id="KW-1185">Reference proteome</keyword>
<evidence type="ECO:0000259" key="3">
    <source>
        <dbReference type="Pfam" id="PF01464"/>
    </source>
</evidence>
<dbReference type="SUPFAM" id="SSF53955">
    <property type="entry name" value="Lysozyme-like"/>
    <property type="match status" value="1"/>
</dbReference>
<proteinExistence type="predicted"/>
<evidence type="ECO:0000256" key="2">
    <source>
        <dbReference type="SAM" id="Phobius"/>
    </source>
</evidence>
<keyword evidence="2" id="KW-0472">Membrane</keyword>
<dbReference type="Proteomes" id="UP000371977">
    <property type="component" value="Unassembled WGS sequence"/>
</dbReference>
<dbReference type="OrthoDB" id="2137849at2"/>
<evidence type="ECO:0000313" key="5">
    <source>
        <dbReference type="Proteomes" id="UP000371977"/>
    </source>
</evidence>
<dbReference type="Gene3D" id="1.20.120.20">
    <property type="entry name" value="Apolipoprotein"/>
    <property type="match status" value="2"/>
</dbReference>
<dbReference type="SUPFAM" id="SSF74748">
    <property type="entry name" value="Variable surface antigen VlsE"/>
    <property type="match status" value="1"/>
</dbReference>
<organism evidence="4 5">
    <name type="scientific">Weissella muntiaci</name>
    <dbReference type="NCBI Taxonomy" id="2508881"/>
    <lineage>
        <taxon>Bacteria</taxon>
        <taxon>Bacillati</taxon>
        <taxon>Bacillota</taxon>
        <taxon>Bacilli</taxon>
        <taxon>Lactobacillales</taxon>
        <taxon>Lactobacillaceae</taxon>
        <taxon>Weissella</taxon>
    </lineage>
</organism>
<dbReference type="Gene3D" id="1.10.530.10">
    <property type="match status" value="1"/>
</dbReference>
<sequence>MEKSLPGFNSALATSMGKSRDEINKLASDGKLSMADLSKAIQTMSDAKPHGLDNYYTTLDGFSSHLEEKYKSLSGKITSGFFQSNNDFLKNMSKSLDGEEVENAFNHVGDSANKAVNAVVDAFSKTFKGTKNPIADIANSTADQIEKLGNFVATHSKDIENFFKMVKDIGGAGFKLIGDTLKVALPFLEKVGDFASKHPKEVKAIAEAYLGMTIALKGTLGVMNTLDRYKKIFVKVDTATGQKSLTAFGKFATGTGKVIGRALSSTAKVITTGASKSLGLLKKAGSATGRGLGKALSATARVATTGATKSFGLLKRGASSTGSAIAKMFKSSETAKIVTKGATKSFDVLKKGAQSTGTFVKSKLSAVASVATKGATKSLNVFQKLASTAKNGITKTLSFTAKIATNVASKTYSVFKKSLQASGKAIVKSLKFTASIATKGATKAFSLLKSGAKLADKAVAKSLSFTAKVATTGATKAFALLKKGASGVASGFVSLTAKIKAFSLAQATATIKSKAMTLAMKAQTLAQKAMNLAMKANPFGIALIAITALIAGFVALYKHSKKFRDFVNGIAKAVKDFGKNITKGFSDTWKSVTKGLDGFGKGFSKGWSSFTSGASKTWDNFGNSTKKAWSATTDQLGKSSSKYYDTEKKGVKVFTDFFTGKWGNLGKDLKDVWNSLWDFLESIFGKKIGSIKKGIEDFAGKIGDIFNDIKKKVSDTWQGLWDGMKNIVKDGLNVVIDIINAGIGGIDSIIHTFGGKENAIGKIDKIKKFENGTKGAPKGLAMVNDAPGANYQEAIIDNSGEAHVLEGRNRLVNFSGGETVIPAHAMPKFAKGTDDWLGAVGDWFKDKWEGLTEFIKHPLDSLGKVMNKAINGMIGNQNELVTKFTPAMGNGLVGGIVDPIKKMFESLKKKHDDDGGGGKGAPSGSGVNRWRDQVVEALKANGLSTSEDMVNKVLRQIATESGGNEKAVQGGYTDINTITGDLAKGLMQTISATFNAYKFPGHGDIFNGYDNLLAALKYAKNRYGSDLSFLGQGHGYEYGGLVSQHGFYEVAEKNMPEMIIPLSADKKNRANQLLSEANYHVNGNDQSSTKANNTDISGLQASVNQLVGLVGMILGVNKDQLTALTKGKGLSMPDLYNKMAMDSSMKGFQSI</sequence>
<dbReference type="InterPro" id="IPR013491">
    <property type="entry name" value="Tape_meas_N"/>
</dbReference>
<dbReference type="InterPro" id="IPR008258">
    <property type="entry name" value="Transglycosylase_SLT_dom_1"/>
</dbReference>
<reference evidence="4 5" key="1">
    <citation type="submission" date="2019-01" db="EMBL/GenBank/DDBJ databases">
        <title>Weissella sp. nov., a novel lactic acid bacterium isolated from animal feces.</title>
        <authorList>
            <person name="Wang L.-T."/>
        </authorList>
    </citation>
    <scope>NUCLEOTIDE SEQUENCE [LARGE SCALE GENOMIC DNA]</scope>
    <source>
        <strain evidence="4 5">8H-2</strain>
    </source>
</reference>
<name>A0A6C2C9K3_9LACO</name>
<dbReference type="CDD" id="cd13402">
    <property type="entry name" value="LT_TF-like"/>
    <property type="match status" value="1"/>
</dbReference>
<keyword evidence="2" id="KW-0812">Transmembrane</keyword>
<dbReference type="NCBIfam" id="TIGR02675">
    <property type="entry name" value="tape_meas_nterm"/>
    <property type="match status" value="1"/>
</dbReference>
<dbReference type="AlphaFoldDB" id="A0A6C2C9K3"/>
<gene>
    <name evidence="4" type="ORF">ESZ50_01920</name>
</gene>
<dbReference type="InterPro" id="IPR023346">
    <property type="entry name" value="Lysozyme-like_dom_sf"/>
</dbReference>
<comment type="caution">
    <text evidence="4">The sequence shown here is derived from an EMBL/GenBank/DDBJ whole genome shotgun (WGS) entry which is preliminary data.</text>
</comment>
<feature type="region of interest" description="Disordered" evidence="1">
    <location>
        <begin position="908"/>
        <end position="927"/>
    </location>
</feature>
<protein>
    <recommendedName>
        <fullName evidence="3">Transglycosylase SLT domain-containing protein</fullName>
    </recommendedName>
</protein>
<feature type="domain" description="Transglycosylase SLT" evidence="3">
    <location>
        <begin position="957"/>
        <end position="1024"/>
    </location>
</feature>
<accession>A0A6C2C9K3</accession>
<evidence type="ECO:0000256" key="1">
    <source>
        <dbReference type="SAM" id="MobiDB-lite"/>
    </source>
</evidence>
<dbReference type="EMBL" id="SDGZ01000006">
    <property type="protein sequence ID" value="TYC50730.1"/>
    <property type="molecule type" value="Genomic_DNA"/>
</dbReference>
<feature type="transmembrane region" description="Helical" evidence="2">
    <location>
        <begin position="539"/>
        <end position="557"/>
    </location>
</feature>